<name>A0A8S4F328_PLUXY</name>
<feature type="compositionally biased region" description="Polar residues" evidence="6">
    <location>
        <begin position="33"/>
        <end position="43"/>
    </location>
</feature>
<dbReference type="PROSITE" id="PS50158">
    <property type="entry name" value="ZF_CCHC"/>
    <property type="match status" value="2"/>
</dbReference>
<dbReference type="SUPFAM" id="SSF50630">
    <property type="entry name" value="Acid proteases"/>
    <property type="match status" value="1"/>
</dbReference>
<evidence type="ECO:0000256" key="6">
    <source>
        <dbReference type="SAM" id="MobiDB-lite"/>
    </source>
</evidence>
<evidence type="ECO:0000313" key="9">
    <source>
        <dbReference type="EMBL" id="CAG9122609.1"/>
    </source>
</evidence>
<dbReference type="Gene3D" id="3.10.10.10">
    <property type="entry name" value="HIV Type 1 Reverse Transcriptase, subunit A, domain 1"/>
    <property type="match status" value="1"/>
</dbReference>
<gene>
    <name evidence="9" type="ORF">PLXY2_LOCUS7722</name>
</gene>
<dbReference type="CDD" id="cd00303">
    <property type="entry name" value="retropepsin_like"/>
    <property type="match status" value="1"/>
</dbReference>
<dbReference type="InterPro" id="IPR001584">
    <property type="entry name" value="Integrase_cat-core"/>
</dbReference>
<dbReference type="InterPro" id="IPR050951">
    <property type="entry name" value="Retrovirus_Pol_polyprotein"/>
</dbReference>
<feature type="domain" description="CCHC-type" evidence="7">
    <location>
        <begin position="414"/>
        <end position="430"/>
    </location>
</feature>
<feature type="compositionally biased region" description="Basic and acidic residues" evidence="6">
    <location>
        <begin position="1"/>
        <end position="24"/>
    </location>
</feature>
<dbReference type="InterPro" id="IPR043502">
    <property type="entry name" value="DNA/RNA_pol_sf"/>
</dbReference>
<dbReference type="GO" id="GO:0071897">
    <property type="term" value="P:DNA biosynthetic process"/>
    <property type="evidence" value="ECO:0007669"/>
    <property type="project" value="UniProtKB-ARBA"/>
</dbReference>
<evidence type="ECO:0000256" key="1">
    <source>
        <dbReference type="ARBA" id="ARBA00022679"/>
    </source>
</evidence>
<dbReference type="PROSITE" id="PS50994">
    <property type="entry name" value="INTEGRASE"/>
    <property type="match status" value="1"/>
</dbReference>
<dbReference type="InterPro" id="IPR021109">
    <property type="entry name" value="Peptidase_aspartic_dom_sf"/>
</dbReference>
<feature type="compositionally biased region" description="Basic residues" evidence="6">
    <location>
        <begin position="71"/>
        <end position="137"/>
    </location>
</feature>
<feature type="region of interest" description="Disordered" evidence="6">
    <location>
        <begin position="362"/>
        <end position="387"/>
    </location>
</feature>
<proteinExistence type="predicted"/>
<dbReference type="Proteomes" id="UP000653454">
    <property type="component" value="Unassembled WGS sequence"/>
</dbReference>
<feature type="compositionally biased region" description="Basic and acidic residues" evidence="6">
    <location>
        <begin position="145"/>
        <end position="157"/>
    </location>
</feature>
<keyword evidence="3" id="KW-0540">Nuclease</keyword>
<dbReference type="SUPFAM" id="SSF53098">
    <property type="entry name" value="Ribonuclease H-like"/>
    <property type="match status" value="1"/>
</dbReference>
<keyword evidence="10" id="KW-1185">Reference proteome</keyword>
<dbReference type="Gene3D" id="2.40.70.10">
    <property type="entry name" value="Acid Proteases"/>
    <property type="match status" value="1"/>
</dbReference>
<evidence type="ECO:0000256" key="4">
    <source>
        <dbReference type="ARBA" id="ARBA00022759"/>
    </source>
</evidence>
<dbReference type="GO" id="GO:0016779">
    <property type="term" value="F:nucleotidyltransferase activity"/>
    <property type="evidence" value="ECO:0007669"/>
    <property type="project" value="UniProtKB-KW"/>
</dbReference>
<dbReference type="GO" id="GO:0015074">
    <property type="term" value="P:DNA integration"/>
    <property type="evidence" value="ECO:0007669"/>
    <property type="project" value="InterPro"/>
</dbReference>
<keyword evidence="4" id="KW-0255">Endonuclease</keyword>
<feature type="region of interest" description="Disordered" evidence="6">
    <location>
        <begin position="1"/>
        <end position="164"/>
    </location>
</feature>
<keyword evidence="5" id="KW-0862">Zinc</keyword>
<feature type="domain" description="CCHC-type" evidence="7">
    <location>
        <begin position="395"/>
        <end position="410"/>
    </location>
</feature>
<dbReference type="GO" id="GO:0008270">
    <property type="term" value="F:zinc ion binding"/>
    <property type="evidence" value="ECO:0007669"/>
    <property type="project" value="UniProtKB-KW"/>
</dbReference>
<keyword evidence="1" id="KW-0808">Transferase</keyword>
<dbReference type="SMART" id="SM00343">
    <property type="entry name" value="ZnF_C2HC"/>
    <property type="match status" value="2"/>
</dbReference>
<dbReference type="InterPro" id="IPR012337">
    <property type="entry name" value="RNaseH-like_sf"/>
</dbReference>
<dbReference type="PANTHER" id="PTHR37984:SF5">
    <property type="entry name" value="PROTEIN NYNRIN-LIKE"/>
    <property type="match status" value="1"/>
</dbReference>
<dbReference type="InterPro" id="IPR001878">
    <property type="entry name" value="Znf_CCHC"/>
</dbReference>
<reference evidence="9" key="1">
    <citation type="submission" date="2020-11" db="EMBL/GenBank/DDBJ databases">
        <authorList>
            <person name="Whiteford S."/>
        </authorList>
    </citation>
    <scope>NUCLEOTIDE SEQUENCE</scope>
</reference>
<evidence type="ECO:0000259" key="8">
    <source>
        <dbReference type="PROSITE" id="PS50994"/>
    </source>
</evidence>
<dbReference type="GO" id="GO:0003676">
    <property type="term" value="F:nucleic acid binding"/>
    <property type="evidence" value="ECO:0007669"/>
    <property type="project" value="InterPro"/>
</dbReference>
<evidence type="ECO:0000259" key="7">
    <source>
        <dbReference type="PROSITE" id="PS50158"/>
    </source>
</evidence>
<dbReference type="InterPro" id="IPR036397">
    <property type="entry name" value="RNaseH_sf"/>
</dbReference>
<dbReference type="SUPFAM" id="SSF56672">
    <property type="entry name" value="DNA/RNA polymerases"/>
    <property type="match status" value="1"/>
</dbReference>
<dbReference type="EMBL" id="CAJHNJ030000027">
    <property type="protein sequence ID" value="CAG9122609.1"/>
    <property type="molecule type" value="Genomic_DNA"/>
</dbReference>
<keyword evidence="5" id="KW-0479">Metal-binding</keyword>
<feature type="compositionally biased region" description="Basic and acidic residues" evidence="6">
    <location>
        <begin position="44"/>
        <end position="70"/>
    </location>
</feature>
<evidence type="ECO:0000256" key="3">
    <source>
        <dbReference type="ARBA" id="ARBA00022722"/>
    </source>
</evidence>
<protein>
    <submittedName>
        <fullName evidence="9">(diamondback moth) hypothetical protein</fullName>
    </submittedName>
</protein>
<dbReference type="InterPro" id="IPR036875">
    <property type="entry name" value="Znf_CCHC_sf"/>
</dbReference>
<evidence type="ECO:0000256" key="5">
    <source>
        <dbReference type="PROSITE-ProRule" id="PRU00047"/>
    </source>
</evidence>
<dbReference type="SUPFAM" id="SSF57756">
    <property type="entry name" value="Retrovirus zinc finger-like domains"/>
    <property type="match status" value="1"/>
</dbReference>
<evidence type="ECO:0000256" key="2">
    <source>
        <dbReference type="ARBA" id="ARBA00022695"/>
    </source>
</evidence>
<evidence type="ECO:0000313" key="10">
    <source>
        <dbReference type="Proteomes" id="UP000653454"/>
    </source>
</evidence>
<dbReference type="Gene3D" id="4.10.60.10">
    <property type="entry name" value="Zinc finger, CCHC-type"/>
    <property type="match status" value="1"/>
</dbReference>
<dbReference type="GO" id="GO:0042575">
    <property type="term" value="C:DNA polymerase complex"/>
    <property type="evidence" value="ECO:0007669"/>
    <property type="project" value="UniProtKB-ARBA"/>
</dbReference>
<keyword evidence="2" id="KW-0548">Nucleotidyltransferase</keyword>
<keyword evidence="5" id="KW-0863">Zinc-finger</keyword>
<dbReference type="GO" id="GO:0004519">
    <property type="term" value="F:endonuclease activity"/>
    <property type="evidence" value="ECO:0007669"/>
    <property type="project" value="UniProtKB-KW"/>
</dbReference>
<feature type="domain" description="Integrase catalytic" evidence="8">
    <location>
        <begin position="810"/>
        <end position="984"/>
    </location>
</feature>
<accession>A0A8S4F328</accession>
<organism evidence="9 10">
    <name type="scientific">Plutella xylostella</name>
    <name type="common">Diamondback moth</name>
    <name type="synonym">Plutella maculipennis</name>
    <dbReference type="NCBI Taxonomy" id="51655"/>
    <lineage>
        <taxon>Eukaryota</taxon>
        <taxon>Metazoa</taxon>
        <taxon>Ecdysozoa</taxon>
        <taxon>Arthropoda</taxon>
        <taxon>Hexapoda</taxon>
        <taxon>Insecta</taxon>
        <taxon>Pterygota</taxon>
        <taxon>Neoptera</taxon>
        <taxon>Endopterygota</taxon>
        <taxon>Lepidoptera</taxon>
        <taxon>Glossata</taxon>
        <taxon>Ditrysia</taxon>
        <taxon>Yponomeutoidea</taxon>
        <taxon>Plutellidae</taxon>
        <taxon>Plutella</taxon>
    </lineage>
</organism>
<keyword evidence="4" id="KW-0378">Hydrolase</keyword>
<comment type="caution">
    <text evidence="9">The sequence shown here is derived from an EMBL/GenBank/DDBJ whole genome shotgun (WGS) entry which is preliminary data.</text>
</comment>
<dbReference type="AlphaFoldDB" id="A0A8S4F328"/>
<dbReference type="PANTHER" id="PTHR37984">
    <property type="entry name" value="PROTEIN CBG26694"/>
    <property type="match status" value="1"/>
</dbReference>
<dbReference type="Gene3D" id="3.30.420.10">
    <property type="entry name" value="Ribonuclease H-like superfamily/Ribonuclease H"/>
    <property type="match status" value="1"/>
</dbReference>
<sequence>MADHTRSADHENRRRLRTPGEESSRHRRDASVGHSSRPVNPQDLNEHENQIQRERESRTRNDRQVADHVVARSRSRGRRCSRSQRHSRRRGRSRSRRHSQRRSRSRRHSQRRSRSRRHSQRRSRSQRRSPHGRKRSRSCSVVAEAEQRKQHEDDVPRNKRSRTPTFSVKDVLDIVNTMKGGFASQPLPLPAQAPKNIDTKNILPNFDPSTKNQRIDVWIRKVNECASVYGWDERTTILFAMQRLQGLARVWYESLSTILHTWVEWQEKLLSAFPCDHNYGQILEEMLKRKTKFGEPIENYFYEKLALINQCDISGKRAVDCLIHGITDRTLRSSALALSCSQPDQLLQFLISNKEVQSSDHSFNRNRSWADNNSGQRNTKTVSDRPNQSRGHLFCFNCKERGHVYTDCQKPIVKCLKCNKVGHIKENCRSRPDNLAKNEPSKTLCITSSAPNSKFIKDIQVNNTSVQAFIDFGSEVTLVKQTLVANLGLDHNHLPSSMKGFGNGIVQSLGAVSLDLAVDGVEARVVCRVVDDNLLDKPILIGQSYTEQPHIIVIKDSKSLQFRKIDCEIPTCDFDTNDHELHEVRVDVDVELFGPASIRARVDPVYDGCILLSNKVIGSPTKECVISGGVYHVRGGCLDVSVCPSSHPYKMSQNFVIGRGEKVEFVQRIMIQAPGVAEAEPVSTCDRIIGEDEVRVGSSTTKEDKERLMTILHKYKHCFADNLKDLGCTDLTQMTIEINSQRPVVYRPYRLSHHERDKVQSMIGEMMEAGIVRESVSEYASPVILVRKKDGNFRMCIDYRMLNSITVKERYPMPIIDDEIARLSDCSALRSTFMKRDLIPRIARWWLLLQEYDCSIEYRPGTKMSHVDALSRNPELDDVVGSAETTQVMVISDEDWLLTLQLGDSEKYCYHKGIKHILNAVASPKSNGQVERYNRTILNSLKAQNLRHDERDWDNQIGRVQWGLNNSVQKTTGRRPTEVMFGTCMNSEINPCLNEILEEVRDDVDVSDIRSQVKDRIDTEQEKQKERYDRNKRPARTYNVGDLVKITNVSLNNDGKSKKLLPSYVGPYRVIKVLGQDRYRISSIPGFNGRTIKRISTVAADRMVPWVHIAALQLDNDESDAYKSSDDDREQSS</sequence>